<organism evidence="3 4">
    <name type="scientific">Pinctada imbricata</name>
    <name type="common">Atlantic pearl-oyster</name>
    <name type="synonym">Pinctada martensii</name>
    <dbReference type="NCBI Taxonomy" id="66713"/>
    <lineage>
        <taxon>Eukaryota</taxon>
        <taxon>Metazoa</taxon>
        <taxon>Spiralia</taxon>
        <taxon>Lophotrochozoa</taxon>
        <taxon>Mollusca</taxon>
        <taxon>Bivalvia</taxon>
        <taxon>Autobranchia</taxon>
        <taxon>Pteriomorphia</taxon>
        <taxon>Pterioida</taxon>
        <taxon>Pterioidea</taxon>
        <taxon>Pteriidae</taxon>
        <taxon>Pinctada</taxon>
    </lineage>
</organism>
<dbReference type="GO" id="GO:0005975">
    <property type="term" value="P:carbohydrate metabolic process"/>
    <property type="evidence" value="ECO:0007669"/>
    <property type="project" value="InterPro"/>
</dbReference>
<dbReference type="Pfam" id="PF16028">
    <property type="entry name" value="SLC3A2_N"/>
    <property type="match status" value="1"/>
</dbReference>
<dbReference type="SMART" id="SM00642">
    <property type="entry name" value="Aamy"/>
    <property type="match status" value="1"/>
</dbReference>
<gene>
    <name evidence="3" type="ORF">FSP39_009976</name>
</gene>
<dbReference type="InterPro" id="IPR031984">
    <property type="entry name" value="SLC3A2_N"/>
</dbReference>
<protein>
    <recommendedName>
        <fullName evidence="2">Glycosyl hydrolase family 13 catalytic domain-containing protein</fullName>
    </recommendedName>
</protein>
<dbReference type="SUPFAM" id="SSF51445">
    <property type="entry name" value="(Trans)glycosidases"/>
    <property type="match status" value="1"/>
</dbReference>
<keyword evidence="1" id="KW-0812">Transmembrane</keyword>
<dbReference type="PANTHER" id="PTHR10357:SF179">
    <property type="entry name" value="NEUTRAL AND BASIC AMINO ACID TRANSPORT PROTEIN RBAT"/>
    <property type="match status" value="1"/>
</dbReference>
<keyword evidence="1" id="KW-0472">Membrane</keyword>
<feature type="domain" description="Glycosyl hydrolase family 13 catalytic" evidence="2">
    <location>
        <begin position="83"/>
        <end position="454"/>
    </location>
</feature>
<evidence type="ECO:0000259" key="2">
    <source>
        <dbReference type="SMART" id="SM00642"/>
    </source>
</evidence>
<name>A0AA88YQ77_PINIB</name>
<dbReference type="InterPro" id="IPR013780">
    <property type="entry name" value="Glyco_hydro_b"/>
</dbReference>
<dbReference type="InterPro" id="IPR045857">
    <property type="entry name" value="O16G_dom_2"/>
</dbReference>
<dbReference type="Gene3D" id="2.60.40.1180">
    <property type="entry name" value="Golgi alpha-mannosidase II"/>
    <property type="match status" value="1"/>
</dbReference>
<dbReference type="InterPro" id="IPR006047">
    <property type="entry name" value="GH13_cat_dom"/>
</dbReference>
<dbReference type="Gene3D" id="3.90.400.10">
    <property type="entry name" value="Oligo-1,6-glucosidase, Domain 2"/>
    <property type="match status" value="1"/>
</dbReference>
<dbReference type="PANTHER" id="PTHR10357">
    <property type="entry name" value="ALPHA-AMYLASE FAMILY MEMBER"/>
    <property type="match status" value="1"/>
</dbReference>
<reference evidence="3" key="1">
    <citation type="submission" date="2019-08" db="EMBL/GenBank/DDBJ databases">
        <title>The improved chromosome-level genome for the pearl oyster Pinctada fucata martensii using PacBio sequencing and Hi-C.</title>
        <authorList>
            <person name="Zheng Z."/>
        </authorList>
    </citation>
    <scope>NUCLEOTIDE SEQUENCE</scope>
    <source>
        <strain evidence="3">ZZ-2019</strain>
        <tissue evidence="3">Adductor muscle</tissue>
    </source>
</reference>
<keyword evidence="1" id="KW-1133">Transmembrane helix</keyword>
<proteinExistence type="predicted"/>
<sequence length="554" mass="63440">DSKDSKLSDSNTTTGAPFRGMGKEELLQHSGKPFWRRLRMICISIVLIGWLALIITVVALVLIYPRCKTPEGRDWWQRDVIYRVYVRSFKDSNNDGIGDLKGLTSKLDYIKDLGVGAISLSAIYTDDGTDGDFHIMDHKSIDSNVGTIADFRNLLSDAHAKGLKVILDYIPNHTSDNHQWFIESRDAIMRNDTHRNYYVWTDYPTNWRSVDDSTAWNRSSPRDQYYLHQFRSDLPDLNLRSSQVQQELEGILKHWLNEGVDGFYVRDSGFLFEDYDMRDESLTSSNLPQDEYNSYNHEYTYGLPEVMDMLSRWRHVMNNYTNRVLLADINGDVSKMMELYGYFKQDGVDLSLNRMFRDNNYPCDGACVRQYVNQWMTNLPTSRWANWVVDDDSSARIASRFNESFVKAFYMVTMLLPGTPFIYYGDEIGMKDVPAQTPDAGSMLSYIKNLTKLRQQDSFVIGEYHSFTVDNQIVSFVREFDGKKGYLVAVNFGTSSATRDFTAGHSTIEKTATVEFSTGSAAGFEMEADVDTSELSLPPNQGVVVSWDYVAKEL</sequence>
<dbReference type="Proteomes" id="UP001186944">
    <property type="component" value="Unassembled WGS sequence"/>
</dbReference>
<dbReference type="InterPro" id="IPR017853">
    <property type="entry name" value="GH"/>
</dbReference>
<keyword evidence="4" id="KW-1185">Reference proteome</keyword>
<dbReference type="Pfam" id="PF00128">
    <property type="entry name" value="Alpha-amylase"/>
    <property type="match status" value="1"/>
</dbReference>
<feature type="non-terminal residue" evidence="3">
    <location>
        <position position="1"/>
    </location>
</feature>
<feature type="transmembrane region" description="Helical" evidence="1">
    <location>
        <begin position="40"/>
        <end position="64"/>
    </location>
</feature>
<accession>A0AA88YQ77</accession>
<evidence type="ECO:0000313" key="4">
    <source>
        <dbReference type="Proteomes" id="UP001186944"/>
    </source>
</evidence>
<dbReference type="Gene3D" id="3.20.20.80">
    <property type="entry name" value="Glycosidases"/>
    <property type="match status" value="1"/>
</dbReference>
<evidence type="ECO:0000256" key="1">
    <source>
        <dbReference type="SAM" id="Phobius"/>
    </source>
</evidence>
<dbReference type="EMBL" id="VSWD01000003">
    <property type="protein sequence ID" value="KAK3105977.1"/>
    <property type="molecule type" value="Genomic_DNA"/>
</dbReference>
<comment type="caution">
    <text evidence="3">The sequence shown here is derived from an EMBL/GenBank/DDBJ whole genome shotgun (WGS) entry which is preliminary data.</text>
</comment>
<evidence type="ECO:0000313" key="3">
    <source>
        <dbReference type="EMBL" id="KAK3105977.1"/>
    </source>
</evidence>
<dbReference type="AlphaFoldDB" id="A0AA88YQ77"/>